<comment type="subunit">
    <text evidence="15">Component of the DASH complex consisting of ASK1, DAD1, DAD2, DAD3, DAD4, DAM1, DUO1, HSK3, SPC19 and SPC34, with a stoichiometry of one copy of each subunit per complex. Multiple DASH complexes oligomerize to form a ring that encircles spindle microtubules and organizes the rod-like NDC80 complexes of the outer kinetochore. DASH complex oligomerization strengthens microtubule attachments. Within the complex, DAM1 and DUO1 may form the microtubule connections. On cytoplasmic microtubules, DASH complexes appear to form patches instead of rings. Interacts with the outer kinetochore component NDC80; the interaction is direct.</text>
</comment>
<evidence type="ECO:0000256" key="13">
    <source>
        <dbReference type="ARBA" id="ARBA00023328"/>
    </source>
</evidence>
<dbReference type="InterPro" id="IPR013962">
    <property type="entry name" value="DASH_Dam1"/>
</dbReference>
<evidence type="ECO:0000256" key="7">
    <source>
        <dbReference type="ARBA" id="ARBA00022490"/>
    </source>
</evidence>
<keyword evidence="9" id="KW-0159">Chromosome partition</keyword>
<keyword evidence="8" id="KW-0493">Microtubule</keyword>
<dbReference type="OrthoDB" id="5586015at2759"/>
<dbReference type="GO" id="GO:0051987">
    <property type="term" value="P:positive regulation of attachment of spindle microtubules to kinetochore"/>
    <property type="evidence" value="ECO:0007669"/>
    <property type="project" value="EnsemblFungi"/>
</dbReference>
<keyword evidence="6" id="KW-0158">Chromosome</keyword>
<keyword evidence="7" id="KW-0963">Cytoplasm</keyword>
<evidence type="ECO:0000256" key="12">
    <source>
        <dbReference type="ARBA" id="ARBA00023242"/>
    </source>
</evidence>
<evidence type="ECO:0000313" key="18">
    <source>
        <dbReference type="EMBL" id="AET37496.1"/>
    </source>
</evidence>
<keyword evidence="19" id="KW-1185">Reference proteome</keyword>
<dbReference type="GO" id="GO:1990537">
    <property type="term" value="C:mitotic spindle polar microtubule"/>
    <property type="evidence" value="ECO:0007669"/>
    <property type="project" value="TreeGrafter"/>
</dbReference>
<dbReference type="RefSeq" id="XP_003644313.1">
    <property type="nucleotide sequence ID" value="XM_003644265.1"/>
</dbReference>
<dbReference type="OMA" id="GLMCNSW"/>
<keyword evidence="13" id="KW-0137">Centromere</keyword>
<evidence type="ECO:0000256" key="1">
    <source>
        <dbReference type="ARBA" id="ARBA00004123"/>
    </source>
</evidence>
<evidence type="ECO:0000256" key="4">
    <source>
        <dbReference type="ARBA" id="ARBA00010073"/>
    </source>
</evidence>
<name>G8JN32_ERECY</name>
<sequence>MFKDTGRETKTATEYRLSISSNPGSRRSSIGGSGDHAGNNGVANNNLGSNEMRDTSMVDTFLLPQIQELTDSVITLDSNFTHMNFIHESLVDLNESVSALLYGLMCNSWCVDFPNLPHDTAGELAIKKELNQLARERESLMAELHGLDNEPSAVLQEKEPNATKSKLQFAKPLHPSMFSTMMTTHNVVTEEEEDEDNTAASFVSNPTIMNLKPPTAAPTKNAAIAGPLTAHTKSMKNKRRYSILNQIRNIDITGHKSNNSIFKNTTNSAVSRTRSTTHPLPASNNEKRKSLAVSASRISNKRPQQLRPTSAVKAAATRRRHNITNPTNSGMVPHSASAATSTSHAVASRPPFR</sequence>
<feature type="compositionally biased region" description="Polar residues" evidence="17">
    <location>
        <begin position="266"/>
        <end position="284"/>
    </location>
</feature>
<comment type="subcellular location">
    <subcellularLocation>
        <location evidence="3">Chromosome</location>
        <location evidence="3">Centromere</location>
        <location evidence="3">Kinetochore</location>
    </subcellularLocation>
    <subcellularLocation>
        <location evidence="2">Cytoplasm</location>
        <location evidence="2">Cytoskeleton</location>
        <location evidence="2">Spindle</location>
    </subcellularLocation>
    <subcellularLocation>
        <location evidence="1">Nucleus</location>
    </subcellularLocation>
</comment>
<feature type="compositionally biased region" description="Polar residues" evidence="17">
    <location>
        <begin position="296"/>
        <end position="308"/>
    </location>
</feature>
<dbReference type="GeneID" id="11469646"/>
<evidence type="ECO:0000256" key="17">
    <source>
        <dbReference type="SAM" id="MobiDB-lite"/>
    </source>
</evidence>
<keyword evidence="16" id="KW-0175">Coiled coil</keyword>
<evidence type="ECO:0000256" key="15">
    <source>
        <dbReference type="ARBA" id="ARBA00047036"/>
    </source>
</evidence>
<dbReference type="GO" id="GO:0042802">
    <property type="term" value="F:identical protein binding"/>
    <property type="evidence" value="ECO:0007669"/>
    <property type="project" value="EnsemblFungi"/>
</dbReference>
<evidence type="ECO:0000256" key="10">
    <source>
        <dbReference type="ARBA" id="ARBA00022838"/>
    </source>
</evidence>
<keyword evidence="11" id="KW-0206">Cytoskeleton</keyword>
<dbReference type="Proteomes" id="UP000006790">
    <property type="component" value="Chromosome 1"/>
</dbReference>
<dbReference type="eggNOG" id="ENOG502S08R">
    <property type="taxonomic scope" value="Eukaryota"/>
</dbReference>
<evidence type="ECO:0000256" key="8">
    <source>
        <dbReference type="ARBA" id="ARBA00022701"/>
    </source>
</evidence>
<dbReference type="KEGG" id="erc:Ecym_1254"/>
<proteinExistence type="inferred from homology"/>
<gene>
    <name evidence="18" type="ordered locus">Ecym_1254</name>
</gene>
<dbReference type="Pfam" id="PF08653">
    <property type="entry name" value="DASH_Dam1"/>
    <property type="match status" value="1"/>
</dbReference>
<evidence type="ECO:0000256" key="16">
    <source>
        <dbReference type="SAM" id="Coils"/>
    </source>
</evidence>
<evidence type="ECO:0000256" key="5">
    <source>
        <dbReference type="ARBA" id="ARBA00020497"/>
    </source>
</evidence>
<feature type="compositionally biased region" description="Low complexity" evidence="17">
    <location>
        <begin position="18"/>
        <end position="30"/>
    </location>
</feature>
<dbReference type="GO" id="GO:0098653">
    <property type="term" value="P:centromere clustering"/>
    <property type="evidence" value="ECO:0007669"/>
    <property type="project" value="EnsemblFungi"/>
</dbReference>
<protein>
    <recommendedName>
        <fullName evidence="5">DASH complex subunit DAM1</fullName>
    </recommendedName>
    <alternativeName>
        <fullName evidence="14">Outer kinetochore protein DAM1</fullName>
    </alternativeName>
</protein>
<dbReference type="PANTHER" id="PTHR28113:SF1">
    <property type="entry name" value="DASH COMPLEX SUBUNIT DAM1"/>
    <property type="match status" value="1"/>
</dbReference>
<reference evidence="19" key="1">
    <citation type="journal article" date="2012" name="G3 (Bethesda)">
        <title>Pichia sorbitophila, an interspecies yeast hybrid reveals early steps of genome resolution following polyploidization.</title>
        <authorList>
            <person name="Leh Louis V."/>
            <person name="Despons L."/>
            <person name="Friedrich A."/>
            <person name="Martin T."/>
            <person name="Durrens P."/>
            <person name="Casaregola S."/>
            <person name="Neuveglise C."/>
            <person name="Fairhead C."/>
            <person name="Marck C."/>
            <person name="Cruz J.A."/>
            <person name="Straub M.L."/>
            <person name="Kugler V."/>
            <person name="Sacerdot C."/>
            <person name="Uzunov Z."/>
            <person name="Thierry A."/>
            <person name="Weiss S."/>
            <person name="Bleykasten C."/>
            <person name="De Montigny J."/>
            <person name="Jacques N."/>
            <person name="Jung P."/>
            <person name="Lemaire M."/>
            <person name="Mallet S."/>
            <person name="Morel G."/>
            <person name="Richard G.F."/>
            <person name="Sarkar A."/>
            <person name="Savel G."/>
            <person name="Schacherer J."/>
            <person name="Seret M.L."/>
            <person name="Talla E."/>
            <person name="Samson G."/>
            <person name="Jubin C."/>
            <person name="Poulain J."/>
            <person name="Vacherie B."/>
            <person name="Barbe V."/>
            <person name="Pelletier E."/>
            <person name="Sherman D.J."/>
            <person name="Westhof E."/>
            <person name="Weissenbach J."/>
            <person name="Baret P.V."/>
            <person name="Wincker P."/>
            <person name="Gaillardin C."/>
            <person name="Dujon B."/>
            <person name="Souciet J.L."/>
        </authorList>
    </citation>
    <scope>NUCLEOTIDE SEQUENCE [LARGE SCALE GENOMIC DNA]</scope>
    <source>
        <strain evidence="19">CBS 270.75 / DBVPG 7215 / KCTC 17166 / NRRL Y-17582</strain>
    </source>
</reference>
<dbReference type="InParanoid" id="G8JN32"/>
<evidence type="ECO:0000256" key="11">
    <source>
        <dbReference type="ARBA" id="ARBA00023212"/>
    </source>
</evidence>
<dbReference type="FunCoup" id="G8JN32">
    <property type="interactions" value="210"/>
</dbReference>
<dbReference type="HOGENOM" id="CLU_065404_0_0_1"/>
<comment type="similarity">
    <text evidence="4">Belongs to the DASH complex DAM1 family.</text>
</comment>
<keyword evidence="12" id="KW-0539">Nucleus</keyword>
<feature type="coiled-coil region" evidence="16">
    <location>
        <begin position="123"/>
        <end position="150"/>
    </location>
</feature>
<organism evidence="18 19">
    <name type="scientific">Eremothecium cymbalariae (strain CBS 270.75 / DBVPG 7215 / KCTC 17166 / NRRL Y-17582)</name>
    <name type="common">Yeast</name>
    <dbReference type="NCBI Taxonomy" id="931890"/>
    <lineage>
        <taxon>Eukaryota</taxon>
        <taxon>Fungi</taxon>
        <taxon>Dikarya</taxon>
        <taxon>Ascomycota</taxon>
        <taxon>Saccharomycotina</taxon>
        <taxon>Saccharomycetes</taxon>
        <taxon>Saccharomycetales</taxon>
        <taxon>Saccharomycetaceae</taxon>
        <taxon>Eremothecium</taxon>
    </lineage>
</organism>
<feature type="compositionally biased region" description="Low complexity" evidence="17">
    <location>
        <begin position="38"/>
        <end position="50"/>
    </location>
</feature>
<feature type="region of interest" description="Disordered" evidence="17">
    <location>
        <begin position="266"/>
        <end position="353"/>
    </location>
</feature>
<dbReference type="GO" id="GO:0031116">
    <property type="term" value="P:positive regulation of microtubule polymerization"/>
    <property type="evidence" value="ECO:0007669"/>
    <property type="project" value="EnsemblFungi"/>
</dbReference>
<dbReference type="STRING" id="931890.G8JN32"/>
<evidence type="ECO:0000256" key="9">
    <source>
        <dbReference type="ARBA" id="ARBA00022829"/>
    </source>
</evidence>
<feature type="region of interest" description="Disordered" evidence="17">
    <location>
        <begin position="1"/>
        <end position="50"/>
    </location>
</feature>
<evidence type="ECO:0000256" key="2">
    <source>
        <dbReference type="ARBA" id="ARBA00004186"/>
    </source>
</evidence>
<feature type="compositionally biased region" description="Basic and acidic residues" evidence="17">
    <location>
        <begin position="1"/>
        <end position="13"/>
    </location>
</feature>
<evidence type="ECO:0000256" key="3">
    <source>
        <dbReference type="ARBA" id="ARBA00004629"/>
    </source>
</evidence>
<dbReference type="GO" id="GO:0051010">
    <property type="term" value="F:microtubule plus-end binding"/>
    <property type="evidence" value="ECO:0007669"/>
    <property type="project" value="EnsemblFungi"/>
</dbReference>
<keyword evidence="10" id="KW-0995">Kinetochore</keyword>
<dbReference type="PANTHER" id="PTHR28113">
    <property type="entry name" value="DASH COMPLEX SUBUNIT DAM1"/>
    <property type="match status" value="1"/>
</dbReference>
<dbReference type="GO" id="GO:1990758">
    <property type="term" value="P:mitotic sister chromatid biorientation"/>
    <property type="evidence" value="ECO:0007669"/>
    <property type="project" value="EnsemblFungi"/>
</dbReference>
<accession>G8JN32</accession>
<dbReference type="EMBL" id="CP002497">
    <property type="protein sequence ID" value="AET37496.1"/>
    <property type="molecule type" value="Genomic_DNA"/>
</dbReference>
<feature type="compositionally biased region" description="Low complexity" evidence="17">
    <location>
        <begin position="334"/>
        <end position="353"/>
    </location>
</feature>
<dbReference type="AlphaFoldDB" id="G8JN32"/>
<evidence type="ECO:0000256" key="6">
    <source>
        <dbReference type="ARBA" id="ARBA00022454"/>
    </source>
</evidence>
<evidence type="ECO:0000256" key="14">
    <source>
        <dbReference type="ARBA" id="ARBA00030453"/>
    </source>
</evidence>
<dbReference type="GO" id="GO:0071459">
    <property type="term" value="P:protein localization to chromosome, centromeric region"/>
    <property type="evidence" value="ECO:0007669"/>
    <property type="project" value="EnsemblFungi"/>
</dbReference>
<dbReference type="GO" id="GO:1990976">
    <property type="term" value="P:protein transport along microtubule to mitotic spindle pole body"/>
    <property type="evidence" value="ECO:0007669"/>
    <property type="project" value="EnsemblFungi"/>
</dbReference>
<dbReference type="GO" id="GO:0042729">
    <property type="term" value="C:DASH complex"/>
    <property type="evidence" value="ECO:0007669"/>
    <property type="project" value="EnsemblFungi"/>
</dbReference>
<evidence type="ECO:0000313" key="19">
    <source>
        <dbReference type="Proteomes" id="UP000006790"/>
    </source>
</evidence>
<dbReference type="GO" id="GO:0044732">
    <property type="term" value="C:mitotic spindle pole body"/>
    <property type="evidence" value="ECO:0007669"/>
    <property type="project" value="TreeGrafter"/>
</dbReference>